<dbReference type="Gene3D" id="3.40.1280.10">
    <property type="match status" value="1"/>
</dbReference>
<dbReference type="InterPro" id="IPR029028">
    <property type="entry name" value="Alpha/beta_knot_MTases"/>
</dbReference>
<organism evidence="6 7">
    <name type="scientific">Flavilitoribacter nigricans (strain ATCC 23147 / DSM 23189 / NBRC 102662 / NCIMB 1420 / SS-2)</name>
    <name type="common">Lewinella nigricans</name>
    <dbReference type="NCBI Taxonomy" id="1122177"/>
    <lineage>
        <taxon>Bacteria</taxon>
        <taxon>Pseudomonadati</taxon>
        <taxon>Bacteroidota</taxon>
        <taxon>Saprospiria</taxon>
        <taxon>Saprospirales</taxon>
        <taxon>Lewinellaceae</taxon>
        <taxon>Flavilitoribacter</taxon>
    </lineage>
</organism>
<keyword evidence="7" id="KW-1185">Reference proteome</keyword>
<dbReference type="EMBL" id="PDUD01000004">
    <property type="protein sequence ID" value="PHN07994.1"/>
    <property type="molecule type" value="Genomic_DNA"/>
</dbReference>
<comment type="similarity">
    <text evidence="1">Belongs to the class IV-like SAM-binding methyltransferase superfamily. RNA methyltransferase TrmH family.</text>
</comment>
<dbReference type="RefSeq" id="WP_099148784.1">
    <property type="nucleotide sequence ID" value="NZ_PDUD01000004.1"/>
</dbReference>
<feature type="domain" description="MRM3-like substrate binding" evidence="5">
    <location>
        <begin position="6"/>
        <end position="91"/>
    </location>
</feature>
<dbReference type="InterPro" id="IPR029064">
    <property type="entry name" value="Ribosomal_eL30-like_sf"/>
</dbReference>
<keyword evidence="3 6" id="KW-0808">Transferase</keyword>
<gene>
    <name evidence="6" type="ORF">CRP01_04360</name>
</gene>
<evidence type="ECO:0000256" key="1">
    <source>
        <dbReference type="ARBA" id="ARBA00007228"/>
    </source>
</evidence>
<dbReference type="PANTHER" id="PTHR43191:SF2">
    <property type="entry name" value="RRNA METHYLTRANSFERASE 3, MITOCHONDRIAL"/>
    <property type="match status" value="1"/>
</dbReference>
<dbReference type="GO" id="GO:0003723">
    <property type="term" value="F:RNA binding"/>
    <property type="evidence" value="ECO:0007669"/>
    <property type="project" value="InterPro"/>
</dbReference>
<evidence type="ECO:0000313" key="6">
    <source>
        <dbReference type="EMBL" id="PHN07994.1"/>
    </source>
</evidence>
<evidence type="ECO:0000259" key="4">
    <source>
        <dbReference type="Pfam" id="PF00588"/>
    </source>
</evidence>
<dbReference type="InterPro" id="IPR001537">
    <property type="entry name" value="SpoU_MeTrfase"/>
</dbReference>
<evidence type="ECO:0000259" key="5">
    <source>
        <dbReference type="Pfam" id="PF22435"/>
    </source>
</evidence>
<dbReference type="GO" id="GO:0006396">
    <property type="term" value="P:RNA processing"/>
    <property type="evidence" value="ECO:0007669"/>
    <property type="project" value="InterPro"/>
</dbReference>
<dbReference type="GO" id="GO:0008173">
    <property type="term" value="F:RNA methyltransferase activity"/>
    <property type="evidence" value="ECO:0007669"/>
    <property type="project" value="InterPro"/>
</dbReference>
<dbReference type="Proteomes" id="UP000223913">
    <property type="component" value="Unassembled WGS sequence"/>
</dbReference>
<dbReference type="PANTHER" id="PTHR43191">
    <property type="entry name" value="RRNA METHYLTRANSFERASE 3"/>
    <property type="match status" value="1"/>
</dbReference>
<dbReference type="SUPFAM" id="SSF55315">
    <property type="entry name" value="L30e-like"/>
    <property type="match status" value="1"/>
</dbReference>
<evidence type="ECO:0000313" key="7">
    <source>
        <dbReference type="Proteomes" id="UP000223913"/>
    </source>
</evidence>
<name>A0A2D0NHL0_FLAN2</name>
<keyword evidence="2 6" id="KW-0489">Methyltransferase</keyword>
<dbReference type="CDD" id="cd18109">
    <property type="entry name" value="SpoU-like_RNA-MTase"/>
    <property type="match status" value="1"/>
</dbReference>
<dbReference type="Pfam" id="PF00588">
    <property type="entry name" value="SpoU_methylase"/>
    <property type="match status" value="1"/>
</dbReference>
<dbReference type="GO" id="GO:0032259">
    <property type="term" value="P:methylation"/>
    <property type="evidence" value="ECO:0007669"/>
    <property type="project" value="UniProtKB-KW"/>
</dbReference>
<dbReference type="Pfam" id="PF22435">
    <property type="entry name" value="MRM3-like_sub_bind"/>
    <property type="match status" value="1"/>
</dbReference>
<dbReference type="InterPro" id="IPR051259">
    <property type="entry name" value="rRNA_Methyltransferase"/>
</dbReference>
<reference evidence="6 7" key="1">
    <citation type="submission" date="2017-10" db="EMBL/GenBank/DDBJ databases">
        <title>The draft genome sequence of Lewinella nigricans NBRC 102662.</title>
        <authorList>
            <person name="Wang K."/>
        </authorList>
    </citation>
    <scope>NUCLEOTIDE SEQUENCE [LARGE SCALE GENOMIC DNA]</scope>
    <source>
        <strain evidence="6 7">NBRC 102662</strain>
    </source>
</reference>
<dbReference type="InterPro" id="IPR029026">
    <property type="entry name" value="tRNA_m1G_MTases_N"/>
</dbReference>
<dbReference type="SUPFAM" id="SSF75217">
    <property type="entry name" value="alpha/beta knot"/>
    <property type="match status" value="1"/>
</dbReference>
<sequence>MNISKNKIKYLKSLHRKKFRQKYDNFILEGDKMTRELLDAPDHPISGLYALEEWLSANPKIQQLPPENVFTVTPAELSQISTLTTPNQVLATVQLPHPVFDISWLHTHWTFYLDNIQDPGNMGTILRIADWFGLEWVCGSPGCVEVFNPKVVQASMGAILRVKFAELELSDFTADLKEMPILGASMEGQNIYQARLPSRGLIVIGNEGQGISENVKDFITNYIAIPRHPKGGAESLNAGVSAGIIAALVVGAQLKGPA</sequence>
<protein>
    <submittedName>
        <fullName evidence="6">RNA methyltransferase</fullName>
    </submittedName>
</protein>
<evidence type="ECO:0000256" key="2">
    <source>
        <dbReference type="ARBA" id="ARBA00022603"/>
    </source>
</evidence>
<accession>A0A2D0NHL0</accession>
<proteinExistence type="inferred from homology"/>
<evidence type="ECO:0000256" key="3">
    <source>
        <dbReference type="ARBA" id="ARBA00022679"/>
    </source>
</evidence>
<feature type="domain" description="tRNA/rRNA methyltransferase SpoU type" evidence="4">
    <location>
        <begin position="111"/>
        <end position="246"/>
    </location>
</feature>
<dbReference type="Gene3D" id="3.30.1330.30">
    <property type="match status" value="1"/>
</dbReference>
<dbReference type="InterPro" id="IPR053888">
    <property type="entry name" value="MRM3-like_sub_bind"/>
</dbReference>
<comment type="caution">
    <text evidence="6">The sequence shown here is derived from an EMBL/GenBank/DDBJ whole genome shotgun (WGS) entry which is preliminary data.</text>
</comment>
<dbReference type="OrthoDB" id="9785673at2"/>
<dbReference type="AlphaFoldDB" id="A0A2D0NHL0"/>